<sequence length="69" mass="8204">MPASVEDYVVNSNNDILENMFREMIVSCILPLTRCILRHEEKQLVLNCFSYFIFRPSKTWSKRTDSNRC</sequence>
<reference evidence="1 2" key="1">
    <citation type="journal article" date="2023" name="Arcadia Sci">
        <title>De novo assembly of a long-read Amblyomma americanum tick genome.</title>
        <authorList>
            <person name="Chou S."/>
            <person name="Poskanzer K.E."/>
            <person name="Rollins M."/>
            <person name="Thuy-Boun P.S."/>
        </authorList>
    </citation>
    <scope>NUCLEOTIDE SEQUENCE [LARGE SCALE GENOMIC DNA]</scope>
    <source>
        <strain evidence="1">F_SG_1</strain>
        <tissue evidence="1">Salivary glands</tissue>
    </source>
</reference>
<comment type="caution">
    <text evidence="1">The sequence shown here is derived from an EMBL/GenBank/DDBJ whole genome shotgun (WGS) entry which is preliminary data.</text>
</comment>
<evidence type="ECO:0000313" key="2">
    <source>
        <dbReference type="Proteomes" id="UP001321473"/>
    </source>
</evidence>
<keyword evidence="2" id="KW-1185">Reference proteome</keyword>
<gene>
    <name evidence="1" type="ORF">V5799_007079</name>
</gene>
<evidence type="ECO:0000313" key="1">
    <source>
        <dbReference type="EMBL" id="KAK8766140.1"/>
    </source>
</evidence>
<dbReference type="Proteomes" id="UP001321473">
    <property type="component" value="Unassembled WGS sequence"/>
</dbReference>
<protein>
    <submittedName>
        <fullName evidence="1">Uncharacterized protein</fullName>
    </submittedName>
</protein>
<proteinExistence type="predicted"/>
<dbReference type="EMBL" id="JARKHS020026651">
    <property type="protein sequence ID" value="KAK8766140.1"/>
    <property type="molecule type" value="Genomic_DNA"/>
</dbReference>
<accession>A0AAQ4DUK0</accession>
<organism evidence="1 2">
    <name type="scientific">Amblyomma americanum</name>
    <name type="common">Lone star tick</name>
    <dbReference type="NCBI Taxonomy" id="6943"/>
    <lineage>
        <taxon>Eukaryota</taxon>
        <taxon>Metazoa</taxon>
        <taxon>Ecdysozoa</taxon>
        <taxon>Arthropoda</taxon>
        <taxon>Chelicerata</taxon>
        <taxon>Arachnida</taxon>
        <taxon>Acari</taxon>
        <taxon>Parasitiformes</taxon>
        <taxon>Ixodida</taxon>
        <taxon>Ixodoidea</taxon>
        <taxon>Ixodidae</taxon>
        <taxon>Amblyomminae</taxon>
        <taxon>Amblyomma</taxon>
    </lineage>
</organism>
<name>A0AAQ4DUK0_AMBAM</name>
<dbReference type="AlphaFoldDB" id="A0AAQ4DUK0"/>